<feature type="region of interest" description="Disordered" evidence="1">
    <location>
        <begin position="1"/>
        <end position="73"/>
    </location>
</feature>
<name>A0A2R6QSY8_ACTCC</name>
<evidence type="ECO:0000256" key="1">
    <source>
        <dbReference type="SAM" id="MobiDB-lite"/>
    </source>
</evidence>
<dbReference type="OMA" id="NIMTHKE"/>
<accession>A0A2R6QSY8</accession>
<dbReference type="Proteomes" id="UP000241394">
    <property type="component" value="Chromosome LG13"/>
</dbReference>
<dbReference type="GO" id="GO:0006979">
    <property type="term" value="P:response to oxidative stress"/>
    <property type="evidence" value="ECO:0007669"/>
    <property type="project" value="EnsemblPlants"/>
</dbReference>
<dbReference type="Gramene" id="PSS14219">
    <property type="protein sequence ID" value="PSS14219"/>
    <property type="gene ID" value="CEY00_Acc14840"/>
</dbReference>
<dbReference type="PANTHER" id="PTHR33738">
    <property type="entry name" value="EMB|CAB82975.1"/>
    <property type="match status" value="1"/>
</dbReference>
<protein>
    <submittedName>
        <fullName evidence="2">Endochitinase</fullName>
    </submittedName>
</protein>
<sequence length="161" mass="17871">MENQYKDDSSSSFTADLFGSKQPTQPSSSTGFFASIFPPPKVVGSNSSCSELPEHMQKQSSGNYHAWSTKQGTTEVIEKTEGESNIMTHKERKIFQERAEPCPLSSSLYYGGPEDMYIHSSSTPSLDSFPIFKKDAVEGDPNGSYLHSASRGNWWQGSLYY</sequence>
<proteinExistence type="predicted"/>
<feature type="compositionally biased region" description="Polar residues" evidence="1">
    <location>
        <begin position="58"/>
        <end position="73"/>
    </location>
</feature>
<dbReference type="EMBL" id="NKQK01000013">
    <property type="protein sequence ID" value="PSS14219.1"/>
    <property type="molecule type" value="Genomic_DNA"/>
</dbReference>
<reference evidence="2 3" key="1">
    <citation type="submission" date="2017-07" db="EMBL/GenBank/DDBJ databases">
        <title>An improved, manually edited Actinidia chinensis var. chinensis (kiwifruit) genome highlights the challenges associated with draft genomes and gene prediction in plants.</title>
        <authorList>
            <person name="Pilkington S."/>
            <person name="Crowhurst R."/>
            <person name="Hilario E."/>
            <person name="Nardozza S."/>
            <person name="Fraser L."/>
            <person name="Peng Y."/>
            <person name="Gunaseelan K."/>
            <person name="Simpson R."/>
            <person name="Tahir J."/>
            <person name="Deroles S."/>
            <person name="Templeton K."/>
            <person name="Luo Z."/>
            <person name="Davy M."/>
            <person name="Cheng C."/>
            <person name="Mcneilage M."/>
            <person name="Scaglione D."/>
            <person name="Liu Y."/>
            <person name="Zhang Q."/>
            <person name="Datson P."/>
            <person name="De Silva N."/>
            <person name="Gardiner S."/>
            <person name="Bassett H."/>
            <person name="Chagne D."/>
            <person name="Mccallum J."/>
            <person name="Dzierzon H."/>
            <person name="Deng C."/>
            <person name="Wang Y.-Y."/>
            <person name="Barron N."/>
            <person name="Manako K."/>
            <person name="Bowen J."/>
            <person name="Foster T."/>
            <person name="Erridge Z."/>
            <person name="Tiffin H."/>
            <person name="Waite C."/>
            <person name="Davies K."/>
            <person name="Grierson E."/>
            <person name="Laing W."/>
            <person name="Kirk R."/>
            <person name="Chen X."/>
            <person name="Wood M."/>
            <person name="Montefiori M."/>
            <person name="Brummell D."/>
            <person name="Schwinn K."/>
            <person name="Catanach A."/>
            <person name="Fullerton C."/>
            <person name="Li D."/>
            <person name="Meiyalaghan S."/>
            <person name="Nieuwenhuizen N."/>
            <person name="Read N."/>
            <person name="Prakash R."/>
            <person name="Hunter D."/>
            <person name="Zhang H."/>
            <person name="Mckenzie M."/>
            <person name="Knabel M."/>
            <person name="Harris A."/>
            <person name="Allan A."/>
            <person name="Chen A."/>
            <person name="Janssen B."/>
            <person name="Plunkett B."/>
            <person name="Dwamena C."/>
            <person name="Voogd C."/>
            <person name="Leif D."/>
            <person name="Lafferty D."/>
            <person name="Souleyre E."/>
            <person name="Varkonyi-Gasic E."/>
            <person name="Gambi F."/>
            <person name="Hanley J."/>
            <person name="Yao J.-L."/>
            <person name="Cheung J."/>
            <person name="David K."/>
            <person name="Warren B."/>
            <person name="Marsh K."/>
            <person name="Snowden K."/>
            <person name="Lin-Wang K."/>
            <person name="Brian L."/>
            <person name="Martinez-Sanchez M."/>
            <person name="Wang M."/>
            <person name="Ileperuma N."/>
            <person name="Macnee N."/>
            <person name="Campin R."/>
            <person name="Mcatee P."/>
            <person name="Drummond R."/>
            <person name="Espley R."/>
            <person name="Ireland H."/>
            <person name="Wu R."/>
            <person name="Atkinson R."/>
            <person name="Karunairetnam S."/>
            <person name="Bulley S."/>
            <person name="Chunkath S."/>
            <person name="Hanley Z."/>
            <person name="Storey R."/>
            <person name="Thrimawithana A."/>
            <person name="Thomson S."/>
            <person name="David C."/>
            <person name="Testolin R."/>
        </authorList>
    </citation>
    <scope>NUCLEOTIDE SEQUENCE [LARGE SCALE GENOMIC DNA]</scope>
    <source>
        <strain evidence="3">cv. Red5</strain>
        <tissue evidence="2">Young leaf</tissue>
    </source>
</reference>
<dbReference type="STRING" id="1590841.A0A2R6QSY8"/>
<dbReference type="PANTHER" id="PTHR33738:SF8">
    <property type="entry name" value="OS05G0454500 PROTEIN"/>
    <property type="match status" value="1"/>
</dbReference>
<evidence type="ECO:0000313" key="2">
    <source>
        <dbReference type="EMBL" id="PSS14219.1"/>
    </source>
</evidence>
<keyword evidence="3" id="KW-1185">Reference proteome</keyword>
<gene>
    <name evidence="2" type="ORF">CEY00_Acc14840</name>
</gene>
<organism evidence="2 3">
    <name type="scientific">Actinidia chinensis var. chinensis</name>
    <name type="common">Chinese soft-hair kiwi</name>
    <dbReference type="NCBI Taxonomy" id="1590841"/>
    <lineage>
        <taxon>Eukaryota</taxon>
        <taxon>Viridiplantae</taxon>
        <taxon>Streptophyta</taxon>
        <taxon>Embryophyta</taxon>
        <taxon>Tracheophyta</taxon>
        <taxon>Spermatophyta</taxon>
        <taxon>Magnoliopsida</taxon>
        <taxon>eudicotyledons</taxon>
        <taxon>Gunneridae</taxon>
        <taxon>Pentapetalae</taxon>
        <taxon>asterids</taxon>
        <taxon>Ericales</taxon>
        <taxon>Actinidiaceae</taxon>
        <taxon>Actinidia</taxon>
    </lineage>
</organism>
<dbReference type="OrthoDB" id="1733797at2759"/>
<evidence type="ECO:0000313" key="3">
    <source>
        <dbReference type="Proteomes" id="UP000241394"/>
    </source>
</evidence>
<dbReference type="AlphaFoldDB" id="A0A2R6QSY8"/>
<comment type="caution">
    <text evidence="2">The sequence shown here is derived from an EMBL/GenBank/DDBJ whole genome shotgun (WGS) entry which is preliminary data.</text>
</comment>
<feature type="compositionally biased region" description="Polar residues" evidence="1">
    <location>
        <begin position="21"/>
        <end position="32"/>
    </location>
</feature>
<reference evidence="3" key="2">
    <citation type="journal article" date="2018" name="BMC Genomics">
        <title>A manually annotated Actinidia chinensis var. chinensis (kiwifruit) genome highlights the challenges associated with draft genomes and gene prediction in plants.</title>
        <authorList>
            <person name="Pilkington S.M."/>
            <person name="Crowhurst R."/>
            <person name="Hilario E."/>
            <person name="Nardozza S."/>
            <person name="Fraser L."/>
            <person name="Peng Y."/>
            <person name="Gunaseelan K."/>
            <person name="Simpson R."/>
            <person name="Tahir J."/>
            <person name="Deroles S.C."/>
            <person name="Templeton K."/>
            <person name="Luo Z."/>
            <person name="Davy M."/>
            <person name="Cheng C."/>
            <person name="McNeilage M."/>
            <person name="Scaglione D."/>
            <person name="Liu Y."/>
            <person name="Zhang Q."/>
            <person name="Datson P."/>
            <person name="De Silva N."/>
            <person name="Gardiner S.E."/>
            <person name="Bassett H."/>
            <person name="Chagne D."/>
            <person name="McCallum J."/>
            <person name="Dzierzon H."/>
            <person name="Deng C."/>
            <person name="Wang Y.Y."/>
            <person name="Barron L."/>
            <person name="Manako K."/>
            <person name="Bowen J."/>
            <person name="Foster T.M."/>
            <person name="Erridge Z.A."/>
            <person name="Tiffin H."/>
            <person name="Waite C.N."/>
            <person name="Davies K.M."/>
            <person name="Grierson E.P."/>
            <person name="Laing W.A."/>
            <person name="Kirk R."/>
            <person name="Chen X."/>
            <person name="Wood M."/>
            <person name="Montefiori M."/>
            <person name="Brummell D.A."/>
            <person name="Schwinn K.E."/>
            <person name="Catanach A."/>
            <person name="Fullerton C."/>
            <person name="Li D."/>
            <person name="Meiyalaghan S."/>
            <person name="Nieuwenhuizen N."/>
            <person name="Read N."/>
            <person name="Prakash R."/>
            <person name="Hunter D."/>
            <person name="Zhang H."/>
            <person name="McKenzie M."/>
            <person name="Knabel M."/>
            <person name="Harris A."/>
            <person name="Allan A.C."/>
            <person name="Gleave A."/>
            <person name="Chen A."/>
            <person name="Janssen B.J."/>
            <person name="Plunkett B."/>
            <person name="Ampomah-Dwamena C."/>
            <person name="Voogd C."/>
            <person name="Leif D."/>
            <person name="Lafferty D."/>
            <person name="Souleyre E.J.F."/>
            <person name="Varkonyi-Gasic E."/>
            <person name="Gambi F."/>
            <person name="Hanley J."/>
            <person name="Yao J.L."/>
            <person name="Cheung J."/>
            <person name="David K.M."/>
            <person name="Warren B."/>
            <person name="Marsh K."/>
            <person name="Snowden K.C."/>
            <person name="Lin-Wang K."/>
            <person name="Brian L."/>
            <person name="Martinez-Sanchez M."/>
            <person name="Wang M."/>
            <person name="Ileperuma N."/>
            <person name="Macnee N."/>
            <person name="Campin R."/>
            <person name="McAtee P."/>
            <person name="Drummond R.S.M."/>
            <person name="Espley R.V."/>
            <person name="Ireland H.S."/>
            <person name="Wu R."/>
            <person name="Atkinson R.G."/>
            <person name="Karunairetnam S."/>
            <person name="Bulley S."/>
            <person name="Chunkath S."/>
            <person name="Hanley Z."/>
            <person name="Storey R."/>
            <person name="Thrimawithana A.H."/>
            <person name="Thomson S."/>
            <person name="David C."/>
            <person name="Testolin R."/>
            <person name="Huang H."/>
            <person name="Hellens R.P."/>
            <person name="Schaffer R.J."/>
        </authorList>
    </citation>
    <scope>NUCLEOTIDE SEQUENCE [LARGE SCALE GENOMIC DNA]</scope>
    <source>
        <strain evidence="3">cv. Red5</strain>
    </source>
</reference>
<dbReference type="InParanoid" id="A0A2R6QSY8"/>